<gene>
    <name evidence="2" type="ORF">LY56_00769</name>
</gene>
<proteinExistence type="predicted"/>
<dbReference type="Proteomes" id="UP000249364">
    <property type="component" value="Unassembled WGS sequence"/>
</dbReference>
<protein>
    <submittedName>
        <fullName evidence="2">Uncharacterized protein</fullName>
    </submittedName>
</protein>
<feature type="chain" id="PRO_5015899851" evidence="1">
    <location>
        <begin position="21"/>
        <end position="185"/>
    </location>
</feature>
<sequence length="185" mass="20021">MKHAIYAATIACLTTLPAHADPFVEALETAIEAYQDGDYQYAEDELAQAQRLLGAIKAQGLANFLPPAPDGWTRALDTEGSQMMGFMGGGTMAKAVYSGDAGRFELTLMADNPMVAQLGMMLGNSTMIAQMGGQVERIGRVRFLREDQSLKAIVANRILVQAEGADADVMIPLLEQIDFRAMENF</sequence>
<name>A0A2W7QXY1_9RHOB</name>
<dbReference type="OrthoDB" id="7265885at2"/>
<comment type="caution">
    <text evidence="2">The sequence shown here is derived from an EMBL/GenBank/DDBJ whole genome shotgun (WGS) entry which is preliminary data.</text>
</comment>
<keyword evidence="1" id="KW-0732">Signal</keyword>
<accession>A0A2W7QXY1</accession>
<dbReference type="AlphaFoldDB" id="A0A2W7QXY1"/>
<evidence type="ECO:0000256" key="1">
    <source>
        <dbReference type="SAM" id="SignalP"/>
    </source>
</evidence>
<organism evidence="2 3">
    <name type="scientific">Roseinatronobacter thiooxidans</name>
    <dbReference type="NCBI Taxonomy" id="121821"/>
    <lineage>
        <taxon>Bacteria</taxon>
        <taxon>Pseudomonadati</taxon>
        <taxon>Pseudomonadota</taxon>
        <taxon>Alphaproteobacteria</taxon>
        <taxon>Rhodobacterales</taxon>
        <taxon>Paracoccaceae</taxon>
        <taxon>Roseinatronobacter</taxon>
    </lineage>
</organism>
<dbReference type="RefSeq" id="WP_071470844.1">
    <property type="nucleotide sequence ID" value="NZ_MEHT01000045.1"/>
</dbReference>
<evidence type="ECO:0000313" key="2">
    <source>
        <dbReference type="EMBL" id="PZX46569.1"/>
    </source>
</evidence>
<evidence type="ECO:0000313" key="3">
    <source>
        <dbReference type="Proteomes" id="UP000249364"/>
    </source>
</evidence>
<feature type="signal peptide" evidence="1">
    <location>
        <begin position="1"/>
        <end position="20"/>
    </location>
</feature>
<reference evidence="2 3" key="1">
    <citation type="submission" date="2018-06" db="EMBL/GenBank/DDBJ databases">
        <title>Genomic Encyclopedia of Archaeal and Bacterial Type Strains, Phase II (KMG-II): from individual species to whole genera.</title>
        <authorList>
            <person name="Goeker M."/>
        </authorList>
    </citation>
    <scope>NUCLEOTIDE SEQUENCE [LARGE SCALE GENOMIC DNA]</scope>
    <source>
        <strain evidence="2 3">DSM 13087</strain>
    </source>
</reference>
<dbReference type="EMBL" id="QKZQ01000003">
    <property type="protein sequence ID" value="PZX46569.1"/>
    <property type="molecule type" value="Genomic_DNA"/>
</dbReference>
<keyword evidence="3" id="KW-1185">Reference proteome</keyword>
<dbReference type="STRING" id="121821.GCA_001870675_03079"/>